<evidence type="ECO:0000313" key="3">
    <source>
        <dbReference type="Proteomes" id="UP000241394"/>
    </source>
</evidence>
<dbReference type="Proteomes" id="UP000241394">
    <property type="component" value="Chromosome LG6"/>
</dbReference>
<dbReference type="EMBL" id="NKQK01000006">
    <property type="protein sequence ID" value="PSS29467.1"/>
    <property type="molecule type" value="Genomic_DNA"/>
</dbReference>
<dbReference type="InterPro" id="IPR007201">
    <property type="entry name" value="Mei2-like_Rrm_C"/>
</dbReference>
<dbReference type="InterPro" id="IPR012677">
    <property type="entry name" value="Nucleotide-bd_a/b_plait_sf"/>
</dbReference>
<dbReference type="Gramene" id="PSS29467">
    <property type="protein sequence ID" value="PSS29467"/>
    <property type="gene ID" value="CEY00_Acc07083"/>
</dbReference>
<dbReference type="InParanoid" id="A0A2R6RHH9"/>
<organism evidence="2 3">
    <name type="scientific">Actinidia chinensis var. chinensis</name>
    <name type="common">Chinese soft-hair kiwi</name>
    <dbReference type="NCBI Taxonomy" id="1590841"/>
    <lineage>
        <taxon>Eukaryota</taxon>
        <taxon>Viridiplantae</taxon>
        <taxon>Streptophyta</taxon>
        <taxon>Embryophyta</taxon>
        <taxon>Tracheophyta</taxon>
        <taxon>Spermatophyta</taxon>
        <taxon>Magnoliopsida</taxon>
        <taxon>eudicotyledons</taxon>
        <taxon>Gunneridae</taxon>
        <taxon>Pentapetalae</taxon>
        <taxon>asterids</taxon>
        <taxon>Ericales</taxon>
        <taxon>Actinidiaceae</taxon>
        <taxon>Actinidia</taxon>
    </lineage>
</organism>
<dbReference type="Gene3D" id="3.30.70.330">
    <property type="match status" value="1"/>
</dbReference>
<dbReference type="InterPro" id="IPR035979">
    <property type="entry name" value="RBD_domain_sf"/>
</dbReference>
<keyword evidence="3" id="KW-1185">Reference proteome</keyword>
<proteinExistence type="predicted"/>
<dbReference type="AlphaFoldDB" id="A0A2R6RHH9"/>
<reference evidence="3" key="2">
    <citation type="journal article" date="2018" name="BMC Genomics">
        <title>A manually annotated Actinidia chinensis var. chinensis (kiwifruit) genome highlights the challenges associated with draft genomes and gene prediction in plants.</title>
        <authorList>
            <person name="Pilkington S.M."/>
            <person name="Crowhurst R."/>
            <person name="Hilario E."/>
            <person name="Nardozza S."/>
            <person name="Fraser L."/>
            <person name="Peng Y."/>
            <person name="Gunaseelan K."/>
            <person name="Simpson R."/>
            <person name="Tahir J."/>
            <person name="Deroles S.C."/>
            <person name="Templeton K."/>
            <person name="Luo Z."/>
            <person name="Davy M."/>
            <person name="Cheng C."/>
            <person name="McNeilage M."/>
            <person name="Scaglione D."/>
            <person name="Liu Y."/>
            <person name="Zhang Q."/>
            <person name="Datson P."/>
            <person name="De Silva N."/>
            <person name="Gardiner S.E."/>
            <person name="Bassett H."/>
            <person name="Chagne D."/>
            <person name="McCallum J."/>
            <person name="Dzierzon H."/>
            <person name="Deng C."/>
            <person name="Wang Y.Y."/>
            <person name="Barron L."/>
            <person name="Manako K."/>
            <person name="Bowen J."/>
            <person name="Foster T.M."/>
            <person name="Erridge Z.A."/>
            <person name="Tiffin H."/>
            <person name="Waite C.N."/>
            <person name="Davies K.M."/>
            <person name="Grierson E.P."/>
            <person name="Laing W.A."/>
            <person name="Kirk R."/>
            <person name="Chen X."/>
            <person name="Wood M."/>
            <person name="Montefiori M."/>
            <person name="Brummell D.A."/>
            <person name="Schwinn K.E."/>
            <person name="Catanach A."/>
            <person name="Fullerton C."/>
            <person name="Li D."/>
            <person name="Meiyalaghan S."/>
            <person name="Nieuwenhuizen N."/>
            <person name="Read N."/>
            <person name="Prakash R."/>
            <person name="Hunter D."/>
            <person name="Zhang H."/>
            <person name="McKenzie M."/>
            <person name="Knabel M."/>
            <person name="Harris A."/>
            <person name="Allan A.C."/>
            <person name="Gleave A."/>
            <person name="Chen A."/>
            <person name="Janssen B.J."/>
            <person name="Plunkett B."/>
            <person name="Ampomah-Dwamena C."/>
            <person name="Voogd C."/>
            <person name="Leif D."/>
            <person name="Lafferty D."/>
            <person name="Souleyre E.J.F."/>
            <person name="Varkonyi-Gasic E."/>
            <person name="Gambi F."/>
            <person name="Hanley J."/>
            <person name="Yao J.L."/>
            <person name="Cheung J."/>
            <person name="David K.M."/>
            <person name="Warren B."/>
            <person name="Marsh K."/>
            <person name="Snowden K.C."/>
            <person name="Lin-Wang K."/>
            <person name="Brian L."/>
            <person name="Martinez-Sanchez M."/>
            <person name="Wang M."/>
            <person name="Ileperuma N."/>
            <person name="Macnee N."/>
            <person name="Campin R."/>
            <person name="McAtee P."/>
            <person name="Drummond R.S.M."/>
            <person name="Espley R.V."/>
            <person name="Ireland H.S."/>
            <person name="Wu R."/>
            <person name="Atkinson R.G."/>
            <person name="Karunairetnam S."/>
            <person name="Bulley S."/>
            <person name="Chunkath S."/>
            <person name="Hanley Z."/>
            <person name="Storey R."/>
            <person name="Thrimawithana A.H."/>
            <person name="Thomson S."/>
            <person name="David C."/>
            <person name="Testolin R."/>
            <person name="Huang H."/>
            <person name="Hellens R.P."/>
            <person name="Schaffer R.J."/>
        </authorList>
    </citation>
    <scope>NUCLEOTIDE SEQUENCE [LARGE SCALE GENOMIC DNA]</scope>
    <source>
        <strain evidence="3">cv. Red5</strain>
    </source>
</reference>
<evidence type="ECO:0000313" key="2">
    <source>
        <dbReference type="EMBL" id="PSS29467.1"/>
    </source>
</evidence>
<protein>
    <submittedName>
        <fullName evidence="2">Protein terminal ear1 like</fullName>
    </submittedName>
</protein>
<evidence type="ECO:0000259" key="1">
    <source>
        <dbReference type="Pfam" id="PF04059"/>
    </source>
</evidence>
<gene>
    <name evidence="2" type="ORF">CEY00_Acc07083</name>
</gene>
<dbReference type="OMA" id="YHYNREM"/>
<name>A0A2R6RHH9_ACTCC</name>
<dbReference type="Pfam" id="PF04059">
    <property type="entry name" value="RRM_2"/>
    <property type="match status" value="1"/>
</dbReference>
<dbReference type="OrthoDB" id="417481at2759"/>
<comment type="caution">
    <text evidence="2">The sequence shown here is derived from an EMBL/GenBank/DDBJ whole genome shotgun (WGS) entry which is preliminary data.</text>
</comment>
<sequence>MAAPKGLNPHAPEYIPLFHQTTPSTLIPTISAHSSVPSPPPLPPPVAEPPLAAVVSHAVPPSRPPRFCGIGNGRRRELGFRPHQNRKEVRFVGRRGNLGNKNNDPEIHQDPLRRRCERRSFLMKHEVLPLSLVEEKTTVMIKNIPKEYNYALFLKFLDEHCMSEKQKSEADKEDEEDVVVSAFDFMYLPVDFRNGCSRGFAFVNFTDARAVWKFHKACNGKRWDLFKSPKIREIGKEALVKHFENSTFICESDEFLPVCFSPPRDGSVDQRVEETRIGRRISSVKPNA</sequence>
<dbReference type="STRING" id="1590841.A0A2R6RHH9"/>
<feature type="domain" description="Mei2-like C-terminal RNA recognition motif" evidence="1">
    <location>
        <begin position="136"/>
        <end position="241"/>
    </location>
</feature>
<dbReference type="GO" id="GO:0003676">
    <property type="term" value="F:nucleic acid binding"/>
    <property type="evidence" value="ECO:0007669"/>
    <property type="project" value="InterPro"/>
</dbReference>
<accession>A0A2R6RHH9</accession>
<dbReference type="SUPFAM" id="SSF54928">
    <property type="entry name" value="RNA-binding domain, RBD"/>
    <property type="match status" value="1"/>
</dbReference>
<reference evidence="2 3" key="1">
    <citation type="submission" date="2017-07" db="EMBL/GenBank/DDBJ databases">
        <title>An improved, manually edited Actinidia chinensis var. chinensis (kiwifruit) genome highlights the challenges associated with draft genomes and gene prediction in plants.</title>
        <authorList>
            <person name="Pilkington S."/>
            <person name="Crowhurst R."/>
            <person name="Hilario E."/>
            <person name="Nardozza S."/>
            <person name="Fraser L."/>
            <person name="Peng Y."/>
            <person name="Gunaseelan K."/>
            <person name="Simpson R."/>
            <person name="Tahir J."/>
            <person name="Deroles S."/>
            <person name="Templeton K."/>
            <person name="Luo Z."/>
            <person name="Davy M."/>
            <person name="Cheng C."/>
            <person name="Mcneilage M."/>
            <person name="Scaglione D."/>
            <person name="Liu Y."/>
            <person name="Zhang Q."/>
            <person name="Datson P."/>
            <person name="De Silva N."/>
            <person name="Gardiner S."/>
            <person name="Bassett H."/>
            <person name="Chagne D."/>
            <person name="Mccallum J."/>
            <person name="Dzierzon H."/>
            <person name="Deng C."/>
            <person name="Wang Y.-Y."/>
            <person name="Barron N."/>
            <person name="Manako K."/>
            <person name="Bowen J."/>
            <person name="Foster T."/>
            <person name="Erridge Z."/>
            <person name="Tiffin H."/>
            <person name="Waite C."/>
            <person name="Davies K."/>
            <person name="Grierson E."/>
            <person name="Laing W."/>
            <person name="Kirk R."/>
            <person name="Chen X."/>
            <person name="Wood M."/>
            <person name="Montefiori M."/>
            <person name="Brummell D."/>
            <person name="Schwinn K."/>
            <person name="Catanach A."/>
            <person name="Fullerton C."/>
            <person name="Li D."/>
            <person name="Meiyalaghan S."/>
            <person name="Nieuwenhuizen N."/>
            <person name="Read N."/>
            <person name="Prakash R."/>
            <person name="Hunter D."/>
            <person name="Zhang H."/>
            <person name="Mckenzie M."/>
            <person name="Knabel M."/>
            <person name="Harris A."/>
            <person name="Allan A."/>
            <person name="Chen A."/>
            <person name="Janssen B."/>
            <person name="Plunkett B."/>
            <person name="Dwamena C."/>
            <person name="Voogd C."/>
            <person name="Leif D."/>
            <person name="Lafferty D."/>
            <person name="Souleyre E."/>
            <person name="Varkonyi-Gasic E."/>
            <person name="Gambi F."/>
            <person name="Hanley J."/>
            <person name="Yao J.-L."/>
            <person name="Cheung J."/>
            <person name="David K."/>
            <person name="Warren B."/>
            <person name="Marsh K."/>
            <person name="Snowden K."/>
            <person name="Lin-Wang K."/>
            <person name="Brian L."/>
            <person name="Martinez-Sanchez M."/>
            <person name="Wang M."/>
            <person name="Ileperuma N."/>
            <person name="Macnee N."/>
            <person name="Campin R."/>
            <person name="Mcatee P."/>
            <person name="Drummond R."/>
            <person name="Espley R."/>
            <person name="Ireland H."/>
            <person name="Wu R."/>
            <person name="Atkinson R."/>
            <person name="Karunairetnam S."/>
            <person name="Bulley S."/>
            <person name="Chunkath S."/>
            <person name="Hanley Z."/>
            <person name="Storey R."/>
            <person name="Thrimawithana A."/>
            <person name="Thomson S."/>
            <person name="David C."/>
            <person name="Testolin R."/>
        </authorList>
    </citation>
    <scope>NUCLEOTIDE SEQUENCE [LARGE SCALE GENOMIC DNA]</scope>
    <source>
        <strain evidence="3">cv. Red5</strain>
        <tissue evidence="2">Young leaf</tissue>
    </source>
</reference>